<keyword evidence="5" id="KW-0808">Transferase</keyword>
<evidence type="ECO:0000256" key="7">
    <source>
        <dbReference type="SAM" id="Phobius"/>
    </source>
</evidence>
<proteinExistence type="predicted"/>
<evidence type="ECO:0000256" key="5">
    <source>
        <dbReference type="ARBA" id="ARBA00022679"/>
    </source>
</evidence>
<dbReference type="SUPFAM" id="SSF53448">
    <property type="entry name" value="Nucleotide-diphospho-sugar transferases"/>
    <property type="match status" value="1"/>
</dbReference>
<reference evidence="9 10" key="1">
    <citation type="submission" date="2020-08" db="EMBL/GenBank/DDBJ databases">
        <title>A Genomic Blueprint of the Chicken Gut Microbiome.</title>
        <authorList>
            <person name="Gilroy R."/>
            <person name="Ravi A."/>
            <person name="Getino M."/>
            <person name="Pursley I."/>
            <person name="Horton D.L."/>
            <person name="Alikhan N.-F."/>
            <person name="Baker D."/>
            <person name="Gharbi K."/>
            <person name="Hall N."/>
            <person name="Watson M."/>
            <person name="Adriaenssens E.M."/>
            <person name="Foster-Nyarko E."/>
            <person name="Jarju S."/>
            <person name="Secka A."/>
            <person name="Antonio M."/>
            <person name="Oren A."/>
            <person name="Chaudhuri R."/>
            <person name="La Ragione R.M."/>
            <person name="Hildebrand F."/>
            <person name="Pallen M.J."/>
        </authorList>
    </citation>
    <scope>NUCLEOTIDE SEQUENCE [LARGE SCALE GENOMIC DNA]</scope>
    <source>
        <strain evidence="9 10">Sa2CUA2</strain>
    </source>
</reference>
<gene>
    <name evidence="9" type="ORF">H9642_06985</name>
</gene>
<keyword evidence="4" id="KW-0328">Glycosyltransferase</keyword>
<keyword evidence="10" id="KW-1185">Reference proteome</keyword>
<keyword evidence="3" id="KW-0997">Cell inner membrane</keyword>
<evidence type="ECO:0000256" key="6">
    <source>
        <dbReference type="ARBA" id="ARBA00023136"/>
    </source>
</evidence>
<evidence type="ECO:0000259" key="8">
    <source>
        <dbReference type="Pfam" id="PF00535"/>
    </source>
</evidence>
<evidence type="ECO:0000256" key="2">
    <source>
        <dbReference type="ARBA" id="ARBA00022475"/>
    </source>
</evidence>
<evidence type="ECO:0000313" key="10">
    <source>
        <dbReference type="Proteomes" id="UP000611945"/>
    </source>
</evidence>
<evidence type="ECO:0000313" key="9">
    <source>
        <dbReference type="EMBL" id="MBD7976933.1"/>
    </source>
</evidence>
<dbReference type="EMBL" id="JACSQG010000002">
    <property type="protein sequence ID" value="MBD7976933.1"/>
    <property type="molecule type" value="Genomic_DNA"/>
</dbReference>
<protein>
    <submittedName>
        <fullName evidence="9">Glycosyltransferase</fullName>
    </submittedName>
</protein>
<sequence length="321" mass="36461">MTRISVIIPMYNEARHIGRTLESVRRAALRAGCDWEIIVPDNGSDDAGPQIAREHGAQVLHCPGISIGALRNRGAAQARGEWLAFLDADMQVPEDWLETWRQVHEQNRAEVLGLAHLPPPQAPWYARAWLQRVGNTRDQTGLRDWLPTANLCMSRSWFERVGGFDESLRTGEDKDLSLRLGHAGARLLRLSRPTVWNWGFEDSWGEWLGKELWRQCSHIQLLRKNGLSLRLLRFPLLACGIWLADLLALLALAQHQWPVALALFALGLAPALGLALRETYRRFTPRLTVQLWLLHWLRLHVTGAGLLFGLFNFTPRRPARG</sequence>
<dbReference type="Gene3D" id="3.90.550.10">
    <property type="entry name" value="Spore Coat Polysaccharide Biosynthesis Protein SpsA, Chain A"/>
    <property type="match status" value="1"/>
</dbReference>
<feature type="transmembrane region" description="Helical" evidence="7">
    <location>
        <begin position="259"/>
        <end position="277"/>
    </location>
</feature>
<keyword evidence="7" id="KW-1133">Transmembrane helix</keyword>
<dbReference type="InterPro" id="IPR001173">
    <property type="entry name" value="Glyco_trans_2-like"/>
</dbReference>
<evidence type="ECO:0000256" key="4">
    <source>
        <dbReference type="ARBA" id="ARBA00022676"/>
    </source>
</evidence>
<keyword evidence="2" id="KW-1003">Cell membrane</keyword>
<comment type="subcellular location">
    <subcellularLocation>
        <location evidence="1">Cell membrane</location>
    </subcellularLocation>
</comment>
<evidence type="ECO:0000256" key="1">
    <source>
        <dbReference type="ARBA" id="ARBA00004236"/>
    </source>
</evidence>
<comment type="caution">
    <text evidence="9">The sequence shown here is derived from an EMBL/GenBank/DDBJ whole genome shotgun (WGS) entry which is preliminary data.</text>
</comment>
<dbReference type="Proteomes" id="UP000611945">
    <property type="component" value="Unassembled WGS sequence"/>
</dbReference>
<dbReference type="RefSeq" id="WP_251835700.1">
    <property type="nucleotide sequence ID" value="NZ_JACSQG010000002.1"/>
</dbReference>
<dbReference type="PANTHER" id="PTHR43646:SF2">
    <property type="entry name" value="GLYCOSYLTRANSFERASE 2-LIKE DOMAIN-CONTAINING PROTEIN"/>
    <property type="match status" value="1"/>
</dbReference>
<evidence type="ECO:0000256" key="3">
    <source>
        <dbReference type="ARBA" id="ARBA00022519"/>
    </source>
</evidence>
<keyword evidence="6 7" id="KW-0472">Membrane</keyword>
<dbReference type="Pfam" id="PF00535">
    <property type="entry name" value="Glycos_transf_2"/>
    <property type="match status" value="1"/>
</dbReference>
<dbReference type="PANTHER" id="PTHR43646">
    <property type="entry name" value="GLYCOSYLTRANSFERASE"/>
    <property type="match status" value="1"/>
</dbReference>
<dbReference type="InterPro" id="IPR029044">
    <property type="entry name" value="Nucleotide-diphossugar_trans"/>
</dbReference>
<feature type="transmembrane region" description="Helical" evidence="7">
    <location>
        <begin position="289"/>
        <end position="311"/>
    </location>
</feature>
<keyword evidence="7" id="KW-0812">Transmembrane</keyword>
<feature type="domain" description="Glycosyltransferase 2-like" evidence="8">
    <location>
        <begin position="5"/>
        <end position="112"/>
    </location>
</feature>
<accession>A0ABR8TN80</accession>
<organism evidence="9 10">
    <name type="scientific">Serpens gallinarum</name>
    <dbReference type="NCBI Taxonomy" id="2763075"/>
    <lineage>
        <taxon>Bacteria</taxon>
        <taxon>Pseudomonadati</taxon>
        <taxon>Pseudomonadota</taxon>
        <taxon>Gammaproteobacteria</taxon>
        <taxon>Pseudomonadales</taxon>
        <taxon>Pseudomonadaceae</taxon>
        <taxon>Pseudomonas</taxon>
    </lineage>
</organism>
<feature type="transmembrane region" description="Helical" evidence="7">
    <location>
        <begin position="231"/>
        <end position="253"/>
    </location>
</feature>
<name>A0ABR8TN80_9PSED</name>